<feature type="domain" description="Isochorismatase-like" evidence="2">
    <location>
        <begin position="4"/>
        <end position="160"/>
    </location>
</feature>
<dbReference type="STRING" id="1391654.AKJ09_00600"/>
<dbReference type="InterPro" id="IPR000868">
    <property type="entry name" value="Isochorismatase-like_dom"/>
</dbReference>
<proteinExistence type="predicted"/>
<evidence type="ECO:0000256" key="1">
    <source>
        <dbReference type="ARBA" id="ARBA00022801"/>
    </source>
</evidence>
<gene>
    <name evidence="3" type="ORF">AKJ09_00600</name>
</gene>
<keyword evidence="4" id="KW-1185">Reference proteome</keyword>
<dbReference type="Pfam" id="PF00857">
    <property type="entry name" value="Isochorismatase"/>
    <property type="match status" value="1"/>
</dbReference>
<evidence type="ECO:0000259" key="2">
    <source>
        <dbReference type="Pfam" id="PF00857"/>
    </source>
</evidence>
<dbReference type="Gene3D" id="3.40.50.850">
    <property type="entry name" value="Isochorismatase-like"/>
    <property type="match status" value="1"/>
</dbReference>
<dbReference type="GO" id="GO:0016787">
    <property type="term" value="F:hydrolase activity"/>
    <property type="evidence" value="ECO:0007669"/>
    <property type="project" value="UniProtKB-KW"/>
</dbReference>
<reference evidence="3 4" key="1">
    <citation type="submission" date="2015-08" db="EMBL/GenBank/DDBJ databases">
        <authorList>
            <person name="Babu N.S."/>
            <person name="Beckwith C.J."/>
            <person name="Beseler K.G."/>
            <person name="Brison A."/>
            <person name="Carone J.V."/>
            <person name="Caskin T.P."/>
            <person name="Diamond M."/>
            <person name="Durham M.E."/>
            <person name="Foxe J.M."/>
            <person name="Go M."/>
            <person name="Henderson B.A."/>
            <person name="Jones I.B."/>
            <person name="McGettigan J.A."/>
            <person name="Micheletti S.J."/>
            <person name="Nasrallah M.E."/>
            <person name="Ortiz D."/>
            <person name="Piller C.R."/>
            <person name="Privatt S.R."/>
            <person name="Schneider S.L."/>
            <person name="Sharp S."/>
            <person name="Smith T.C."/>
            <person name="Stanton J.D."/>
            <person name="Ullery H.E."/>
            <person name="Wilson R.J."/>
            <person name="Serrano M.G."/>
            <person name="Buck G."/>
            <person name="Lee V."/>
            <person name="Wang Y."/>
            <person name="Carvalho R."/>
            <person name="Voegtly L."/>
            <person name="Shi R."/>
            <person name="Duckworth R."/>
            <person name="Johnson A."/>
            <person name="Loviza R."/>
            <person name="Walstead R."/>
            <person name="Shah Z."/>
            <person name="Kiflezghi M."/>
            <person name="Wade K."/>
            <person name="Ball S.L."/>
            <person name="Bradley K.W."/>
            <person name="Asai D.J."/>
            <person name="Bowman C.A."/>
            <person name="Russell D.A."/>
            <person name="Pope W.H."/>
            <person name="Jacobs-Sera D."/>
            <person name="Hendrix R.W."/>
            <person name="Hatfull G.F."/>
        </authorList>
    </citation>
    <scope>NUCLEOTIDE SEQUENCE [LARGE SCALE GENOMIC DNA]</scope>
    <source>
        <strain evidence="3 4">DSM 27648</strain>
    </source>
</reference>
<dbReference type="PATRIC" id="fig|1391654.3.peg.605"/>
<dbReference type="EMBL" id="CP012333">
    <property type="protein sequence ID" value="AKU93936.1"/>
    <property type="molecule type" value="Genomic_DNA"/>
</dbReference>
<dbReference type="PANTHER" id="PTHR43540:SF15">
    <property type="entry name" value="BLR5631 PROTEIN"/>
    <property type="match status" value="1"/>
</dbReference>
<dbReference type="RefSeq" id="WP_146645610.1">
    <property type="nucleotide sequence ID" value="NZ_CP012333.1"/>
</dbReference>
<dbReference type="CDD" id="cd01014">
    <property type="entry name" value="nicotinamidase_related"/>
    <property type="match status" value="1"/>
</dbReference>
<organism evidence="3 4">
    <name type="scientific">Labilithrix luteola</name>
    <dbReference type="NCBI Taxonomy" id="1391654"/>
    <lineage>
        <taxon>Bacteria</taxon>
        <taxon>Pseudomonadati</taxon>
        <taxon>Myxococcota</taxon>
        <taxon>Polyangia</taxon>
        <taxon>Polyangiales</taxon>
        <taxon>Labilitrichaceae</taxon>
        <taxon>Labilithrix</taxon>
    </lineage>
</organism>
<accession>A0A0K1PKL5</accession>
<protein>
    <submittedName>
        <fullName evidence="3">Isochorismatase</fullName>
    </submittedName>
</protein>
<dbReference type="Proteomes" id="UP000064967">
    <property type="component" value="Chromosome"/>
</dbReference>
<name>A0A0K1PKL5_9BACT</name>
<dbReference type="OrthoDB" id="9791276at2"/>
<dbReference type="InterPro" id="IPR050272">
    <property type="entry name" value="Isochorismatase-like_hydrls"/>
</dbReference>
<keyword evidence="1" id="KW-0378">Hydrolase</keyword>
<dbReference type="PANTHER" id="PTHR43540">
    <property type="entry name" value="PEROXYUREIDOACRYLATE/UREIDOACRYLATE AMIDOHYDROLASE-RELATED"/>
    <property type="match status" value="1"/>
</dbReference>
<dbReference type="AlphaFoldDB" id="A0A0K1PKL5"/>
<sequence>MSKVLVVIDVQNDYFPEGKFPLWAADQALEKVERAMAQANERGIPVVLVQHVADTSAGPAPFFNPGTPGVELHPRIRAAAPSAPVVVKAFADAFVKTDLEAVLAELGATELLLTGMMTHNCVTHTAISKSAEKYDVTILPDCCTTVSEIMHKIALAAVATRVRLAPSNEVL</sequence>
<evidence type="ECO:0000313" key="4">
    <source>
        <dbReference type="Proteomes" id="UP000064967"/>
    </source>
</evidence>
<dbReference type="SUPFAM" id="SSF52499">
    <property type="entry name" value="Isochorismatase-like hydrolases"/>
    <property type="match status" value="1"/>
</dbReference>
<dbReference type="KEGG" id="llu:AKJ09_00600"/>
<dbReference type="InterPro" id="IPR036380">
    <property type="entry name" value="Isochorismatase-like_sf"/>
</dbReference>
<evidence type="ECO:0000313" key="3">
    <source>
        <dbReference type="EMBL" id="AKU93936.1"/>
    </source>
</evidence>